<dbReference type="GO" id="GO:0006620">
    <property type="term" value="P:post-translational protein targeting to endoplasmic reticulum membrane"/>
    <property type="evidence" value="ECO:0007669"/>
    <property type="project" value="TreeGrafter"/>
</dbReference>
<protein>
    <submittedName>
        <fullName evidence="1">DUF967 domain protein</fullName>
    </submittedName>
</protein>
<dbReference type="OrthoDB" id="2209940at2759"/>
<dbReference type="Pfam" id="PF03928">
    <property type="entry name" value="HbpS-like"/>
    <property type="match status" value="1"/>
</dbReference>
<dbReference type="InterPro" id="IPR010371">
    <property type="entry name" value="YBR137W-like"/>
</dbReference>
<proteinExistence type="predicted"/>
<reference evidence="1" key="1">
    <citation type="submission" date="2022-07" db="EMBL/GenBank/DDBJ databases">
        <title>The genome of Lyophyllum shimeji provides insight into the initial evolution of ectomycorrhizal fungal genome.</title>
        <authorList>
            <person name="Kobayashi Y."/>
            <person name="Shibata T."/>
            <person name="Hirakawa H."/>
            <person name="Shigenobu S."/>
            <person name="Nishiyama T."/>
            <person name="Yamada A."/>
            <person name="Hasebe M."/>
            <person name="Kawaguchi M."/>
        </authorList>
    </citation>
    <scope>NUCLEOTIDE SEQUENCE</scope>
    <source>
        <strain evidence="1">AT787</strain>
    </source>
</reference>
<dbReference type="InterPro" id="IPR038084">
    <property type="entry name" value="PduO/GlcC-like_sf"/>
</dbReference>
<dbReference type="PANTHER" id="PTHR28255">
    <property type="match status" value="1"/>
</dbReference>
<dbReference type="PANTHER" id="PTHR28255:SF1">
    <property type="entry name" value="UPF0303 PROTEIN YBR137W"/>
    <property type="match status" value="1"/>
</dbReference>
<name>A0A9P3UV51_LYOSH</name>
<dbReference type="AlphaFoldDB" id="A0A9P3UV51"/>
<accession>A0A9P3UV51</accession>
<comment type="caution">
    <text evidence="1">The sequence shown here is derived from an EMBL/GenBank/DDBJ whole genome shotgun (WGS) entry which is preliminary data.</text>
</comment>
<dbReference type="Proteomes" id="UP001063166">
    <property type="component" value="Unassembled WGS sequence"/>
</dbReference>
<dbReference type="SUPFAM" id="SSF143744">
    <property type="entry name" value="GlcG-like"/>
    <property type="match status" value="1"/>
</dbReference>
<evidence type="ECO:0000313" key="2">
    <source>
        <dbReference type="Proteomes" id="UP001063166"/>
    </source>
</evidence>
<dbReference type="Gene3D" id="3.30.450.150">
    <property type="entry name" value="Haem-degrading domain"/>
    <property type="match status" value="1"/>
</dbReference>
<organism evidence="1 2">
    <name type="scientific">Lyophyllum shimeji</name>
    <name type="common">Hon-shimeji</name>
    <name type="synonym">Tricholoma shimeji</name>
    <dbReference type="NCBI Taxonomy" id="47721"/>
    <lineage>
        <taxon>Eukaryota</taxon>
        <taxon>Fungi</taxon>
        <taxon>Dikarya</taxon>
        <taxon>Basidiomycota</taxon>
        <taxon>Agaricomycotina</taxon>
        <taxon>Agaricomycetes</taxon>
        <taxon>Agaricomycetidae</taxon>
        <taxon>Agaricales</taxon>
        <taxon>Tricholomatineae</taxon>
        <taxon>Lyophyllaceae</taxon>
        <taxon>Lyophyllum</taxon>
    </lineage>
</organism>
<evidence type="ECO:0000313" key="1">
    <source>
        <dbReference type="EMBL" id="GLB45490.1"/>
    </source>
</evidence>
<gene>
    <name evidence="1" type="ORF">LshimejAT787_2300500</name>
</gene>
<keyword evidence="2" id="KW-1185">Reference proteome</keyword>
<dbReference type="EMBL" id="BRPK01000023">
    <property type="protein sequence ID" value="GLB45490.1"/>
    <property type="molecule type" value="Genomic_DNA"/>
</dbReference>
<dbReference type="GO" id="GO:0072380">
    <property type="term" value="C:TRC complex"/>
    <property type="evidence" value="ECO:0007669"/>
    <property type="project" value="TreeGrafter"/>
</dbReference>
<dbReference type="InterPro" id="IPR005624">
    <property type="entry name" value="PduO/GlcC-like"/>
</dbReference>
<sequence>MATTQLLDQIINEQETLIFPHFTADDAFEIGIHLRQTARTLHSKIPVSIRITLATGQIIFSTLTTGPAVADSESWLRRKTNAVFRRGIG</sequence>